<reference evidence="1 2" key="1">
    <citation type="submission" date="2023-11" db="EMBL/GenBank/DDBJ databases">
        <title>Halocaridina rubra genome assembly.</title>
        <authorList>
            <person name="Smith C."/>
        </authorList>
    </citation>
    <scope>NUCLEOTIDE SEQUENCE [LARGE SCALE GENOMIC DNA]</scope>
    <source>
        <strain evidence="1">EP-1</strain>
        <tissue evidence="1">Whole</tissue>
    </source>
</reference>
<protein>
    <submittedName>
        <fullName evidence="1">Uncharacterized protein</fullName>
    </submittedName>
</protein>
<gene>
    <name evidence="1" type="ORF">SK128_004196</name>
</gene>
<proteinExistence type="predicted"/>
<evidence type="ECO:0000313" key="1">
    <source>
        <dbReference type="EMBL" id="KAK7085849.1"/>
    </source>
</evidence>
<dbReference type="Proteomes" id="UP001381693">
    <property type="component" value="Unassembled WGS sequence"/>
</dbReference>
<comment type="caution">
    <text evidence="1">The sequence shown here is derived from an EMBL/GenBank/DDBJ whole genome shotgun (WGS) entry which is preliminary data.</text>
</comment>
<name>A0AAN8XWJ6_HALRR</name>
<sequence>MCAALHCSKEAGGFQIVFYHQWYSRKRLKYNGGLSVSCGWETFSRAVMHLVDWSRFAISSSQNPRLTLQQSGRIGRGAYRQALHVYIHALNQSGPRYFPWPCLSCCATTHEEHKPCIT</sequence>
<dbReference type="AlphaFoldDB" id="A0AAN8XWJ6"/>
<organism evidence="1 2">
    <name type="scientific">Halocaridina rubra</name>
    <name type="common">Hawaiian red shrimp</name>
    <dbReference type="NCBI Taxonomy" id="373956"/>
    <lineage>
        <taxon>Eukaryota</taxon>
        <taxon>Metazoa</taxon>
        <taxon>Ecdysozoa</taxon>
        <taxon>Arthropoda</taxon>
        <taxon>Crustacea</taxon>
        <taxon>Multicrustacea</taxon>
        <taxon>Malacostraca</taxon>
        <taxon>Eumalacostraca</taxon>
        <taxon>Eucarida</taxon>
        <taxon>Decapoda</taxon>
        <taxon>Pleocyemata</taxon>
        <taxon>Caridea</taxon>
        <taxon>Atyoidea</taxon>
        <taxon>Atyidae</taxon>
        <taxon>Halocaridina</taxon>
    </lineage>
</organism>
<evidence type="ECO:0000313" key="2">
    <source>
        <dbReference type="Proteomes" id="UP001381693"/>
    </source>
</evidence>
<keyword evidence="2" id="KW-1185">Reference proteome</keyword>
<accession>A0AAN8XWJ6</accession>
<dbReference type="EMBL" id="JAXCGZ010000534">
    <property type="protein sequence ID" value="KAK7085849.1"/>
    <property type="molecule type" value="Genomic_DNA"/>
</dbReference>
<feature type="non-terminal residue" evidence="1">
    <location>
        <position position="118"/>
    </location>
</feature>